<dbReference type="Proteomes" id="UP001579974">
    <property type="component" value="Unassembled WGS sequence"/>
</dbReference>
<dbReference type="InterPro" id="IPR026838">
    <property type="entry name" value="YheC/D"/>
</dbReference>
<evidence type="ECO:0000313" key="1">
    <source>
        <dbReference type="EMBL" id="MFB5191512.1"/>
    </source>
</evidence>
<evidence type="ECO:0000313" key="2">
    <source>
        <dbReference type="Proteomes" id="UP001579974"/>
    </source>
</evidence>
<gene>
    <name evidence="1" type="ORF">KKP3000_000285</name>
</gene>
<dbReference type="Gene3D" id="3.30.470.20">
    <property type="entry name" value="ATP-grasp fold, B domain"/>
    <property type="match status" value="1"/>
</dbReference>
<protein>
    <submittedName>
        <fullName evidence="1">YheC/YheD family protein</fullName>
    </submittedName>
</protein>
<accession>A0ABV5AGV7</accession>
<dbReference type="EMBL" id="JBDXSU010000011">
    <property type="protein sequence ID" value="MFB5191512.1"/>
    <property type="molecule type" value="Genomic_DNA"/>
</dbReference>
<name>A0ABV5AGV7_9BACL</name>
<sequence>MSQEQNAELVWLRQGNHIAHVVRPLAAKGKKWPAHARFAGGGTQLPITINLPRGQILYRCPISLKETGSFAEVGPVFAILAGEGKNGFIGARLNFRDVIATARETGAFMYVIPTNEVQFGNTWYGYVRLGQQRWLRIPCPRPQAVYNRIPTRALERRPSAVRARQIFNHMGIPMFNREYFNKARIYELLMQQGLSGFLPDTEPELNEEKLVSMLKKHSSVYLKPAGGSVGHGMIRIDSTKGGWSVSVLKHGTTQKYVCHTAAGVWQTVRRERVPGRYVIQQAVPMIEYRGHPCDFRVLLQKQNGAWQVVGRGVRVSGAGRITTHVPNGGSIANADAVLEERFGERASRVNDELVQAVVQAAQVIDLGYQGQLGEMSMDIGIDPQGHPWFFEANSKPMKFDEPDIRRKSLLGVIAQLRDLSGT</sequence>
<keyword evidence="2" id="KW-1185">Reference proteome</keyword>
<dbReference type="RefSeq" id="WP_275472854.1">
    <property type="nucleotide sequence ID" value="NZ_CP162940.1"/>
</dbReference>
<dbReference type="Pfam" id="PF14398">
    <property type="entry name" value="ATPgrasp_YheCD"/>
    <property type="match status" value="1"/>
</dbReference>
<comment type="caution">
    <text evidence="1">The sequence shown here is derived from an EMBL/GenBank/DDBJ whole genome shotgun (WGS) entry which is preliminary data.</text>
</comment>
<organism evidence="1 2">
    <name type="scientific">Alicyclobacillus fastidiosus</name>
    <dbReference type="NCBI Taxonomy" id="392011"/>
    <lineage>
        <taxon>Bacteria</taxon>
        <taxon>Bacillati</taxon>
        <taxon>Bacillota</taxon>
        <taxon>Bacilli</taxon>
        <taxon>Bacillales</taxon>
        <taxon>Alicyclobacillaceae</taxon>
        <taxon>Alicyclobacillus</taxon>
    </lineage>
</organism>
<reference evidence="1 2" key="1">
    <citation type="journal article" date="2024" name="Int. J. Mol. Sci.">
        <title>Exploration of Alicyclobacillus spp. Genome in Search of Antibiotic Resistance.</title>
        <authorList>
            <person name="Bucka-Kolendo J."/>
            <person name="Kiousi D.E."/>
            <person name="Dekowska A."/>
            <person name="Mikolajczuk-Szczyrba A."/>
            <person name="Karadedos D.M."/>
            <person name="Michael P."/>
            <person name="Galanis A."/>
            <person name="Sokolowska B."/>
        </authorList>
    </citation>
    <scope>NUCLEOTIDE SEQUENCE [LARGE SCALE GENOMIC DNA]</scope>
    <source>
        <strain evidence="1 2">KKP 3000</strain>
    </source>
</reference>
<dbReference type="SUPFAM" id="SSF56059">
    <property type="entry name" value="Glutathione synthetase ATP-binding domain-like"/>
    <property type="match status" value="1"/>
</dbReference>
<proteinExistence type="predicted"/>